<proteinExistence type="predicted"/>
<evidence type="ECO:0000313" key="1">
    <source>
        <dbReference type="EMBL" id="KAK9879255.1"/>
    </source>
</evidence>
<protein>
    <submittedName>
        <fullName evidence="1">Uncharacterized protein</fullName>
    </submittedName>
</protein>
<name>A0AAW1UE28_9CUCU</name>
<dbReference type="EMBL" id="JARQZJ010000061">
    <property type="protein sequence ID" value="KAK9879255.1"/>
    <property type="molecule type" value="Genomic_DNA"/>
</dbReference>
<organism evidence="1 2">
    <name type="scientific">Henosepilachna vigintioctopunctata</name>
    <dbReference type="NCBI Taxonomy" id="420089"/>
    <lineage>
        <taxon>Eukaryota</taxon>
        <taxon>Metazoa</taxon>
        <taxon>Ecdysozoa</taxon>
        <taxon>Arthropoda</taxon>
        <taxon>Hexapoda</taxon>
        <taxon>Insecta</taxon>
        <taxon>Pterygota</taxon>
        <taxon>Neoptera</taxon>
        <taxon>Endopterygota</taxon>
        <taxon>Coleoptera</taxon>
        <taxon>Polyphaga</taxon>
        <taxon>Cucujiformia</taxon>
        <taxon>Coccinelloidea</taxon>
        <taxon>Coccinellidae</taxon>
        <taxon>Epilachninae</taxon>
        <taxon>Epilachnini</taxon>
        <taxon>Henosepilachna</taxon>
    </lineage>
</organism>
<dbReference type="Proteomes" id="UP001431783">
    <property type="component" value="Unassembled WGS sequence"/>
</dbReference>
<keyword evidence="2" id="KW-1185">Reference proteome</keyword>
<accession>A0AAW1UE28</accession>
<sequence>MRKNCNVLLGNKKIVDEPTRIRKDENKTSIDMVFANLNVNCVLRKKPKVTDHSGISIDFNTKERNGEYREFISKDYKKFHIRHFLQTVQERLNRREESEVNSIAENFVRSAVSALDIVAPKKKFEIPRMWEGKKWYSEDIRTLTKIRDEAYIMALYTNNKHDWLQFKIERNMAVKTIKRKNIMKIWYTKTKMSLK</sequence>
<reference evidence="1 2" key="1">
    <citation type="submission" date="2023-03" db="EMBL/GenBank/DDBJ databases">
        <title>Genome insight into feeding habits of ladybird beetles.</title>
        <authorList>
            <person name="Li H.-S."/>
            <person name="Huang Y.-H."/>
            <person name="Pang H."/>
        </authorList>
    </citation>
    <scope>NUCLEOTIDE SEQUENCE [LARGE SCALE GENOMIC DNA]</scope>
    <source>
        <strain evidence="1">SYSU_2023b</strain>
        <tissue evidence="1">Whole body</tissue>
    </source>
</reference>
<dbReference type="AlphaFoldDB" id="A0AAW1UE28"/>
<evidence type="ECO:0000313" key="2">
    <source>
        <dbReference type="Proteomes" id="UP001431783"/>
    </source>
</evidence>
<comment type="caution">
    <text evidence="1">The sequence shown here is derived from an EMBL/GenBank/DDBJ whole genome shotgun (WGS) entry which is preliminary data.</text>
</comment>
<gene>
    <name evidence="1" type="ORF">WA026_004105</name>
</gene>